<protein>
    <submittedName>
        <fullName evidence="3">Uncharacterized protein</fullName>
    </submittedName>
</protein>
<dbReference type="EMBL" id="JAQQXT010000002">
    <property type="protein sequence ID" value="MDC8770721.1"/>
    <property type="molecule type" value="Genomic_DNA"/>
</dbReference>
<feature type="signal peptide" evidence="2">
    <location>
        <begin position="1"/>
        <end position="23"/>
    </location>
</feature>
<accession>A0ABT5K9W2</accession>
<feature type="compositionally biased region" description="Basic and acidic residues" evidence="1">
    <location>
        <begin position="106"/>
        <end position="115"/>
    </location>
</feature>
<feature type="compositionally biased region" description="Low complexity" evidence="1">
    <location>
        <begin position="128"/>
        <end position="145"/>
    </location>
</feature>
<feature type="compositionally biased region" description="Basic and acidic residues" evidence="1">
    <location>
        <begin position="173"/>
        <end position="191"/>
    </location>
</feature>
<reference evidence="3 4" key="1">
    <citation type="submission" date="2022-10" db="EMBL/GenBank/DDBJ databases">
        <title>Paucibacter sp. hw1 Genome sequencing.</title>
        <authorList>
            <person name="Park S."/>
        </authorList>
    </citation>
    <scope>NUCLEOTIDE SEQUENCE [LARGE SCALE GENOMIC DNA]</scope>
    <source>
        <strain evidence="4">hw1</strain>
    </source>
</reference>
<keyword evidence="4" id="KW-1185">Reference proteome</keyword>
<evidence type="ECO:0000256" key="2">
    <source>
        <dbReference type="SAM" id="SignalP"/>
    </source>
</evidence>
<organism evidence="3 4">
    <name type="scientific">Roseateles albus</name>
    <dbReference type="NCBI Taxonomy" id="2987525"/>
    <lineage>
        <taxon>Bacteria</taxon>
        <taxon>Pseudomonadati</taxon>
        <taxon>Pseudomonadota</taxon>
        <taxon>Betaproteobacteria</taxon>
        <taxon>Burkholderiales</taxon>
        <taxon>Sphaerotilaceae</taxon>
        <taxon>Roseateles</taxon>
    </lineage>
</organism>
<feature type="region of interest" description="Disordered" evidence="1">
    <location>
        <begin position="106"/>
        <end position="220"/>
    </location>
</feature>
<dbReference type="RefSeq" id="WP_273599134.1">
    <property type="nucleotide sequence ID" value="NZ_JAQQXT010000002.1"/>
</dbReference>
<proteinExistence type="predicted"/>
<evidence type="ECO:0000256" key="1">
    <source>
        <dbReference type="SAM" id="MobiDB-lite"/>
    </source>
</evidence>
<name>A0ABT5K9W2_9BURK</name>
<evidence type="ECO:0000313" key="4">
    <source>
        <dbReference type="Proteomes" id="UP001221189"/>
    </source>
</evidence>
<feature type="chain" id="PRO_5046000353" evidence="2">
    <location>
        <begin position="24"/>
        <end position="220"/>
    </location>
</feature>
<keyword evidence="2" id="KW-0732">Signal</keyword>
<evidence type="ECO:0000313" key="3">
    <source>
        <dbReference type="EMBL" id="MDC8770721.1"/>
    </source>
</evidence>
<gene>
    <name evidence="3" type="ORF">PRZ03_03985</name>
</gene>
<sequence length="220" mass="24266">MGHRLMRGYSSWAFFLLMGSAAAQDDRAELITLNEQRAVIEAQFKAESERCAGRFFVNACLDDAKLRRSAGLKPLQDREAVLDANERRARAEAQRVRVAEREREFAAAEGRHRTEQLLAPQVAPAPPAAKAKAASPAKPGAQSPATTQQAKQALEREAAQRRQLQKADYLAEQEARQKAAERRQVLRDEKLKGKKQPIALPIPSAAEIEAASSAPPPIKR</sequence>
<feature type="compositionally biased region" description="Low complexity" evidence="1">
    <location>
        <begin position="197"/>
        <end position="213"/>
    </location>
</feature>
<dbReference type="Proteomes" id="UP001221189">
    <property type="component" value="Unassembled WGS sequence"/>
</dbReference>
<comment type="caution">
    <text evidence="3">The sequence shown here is derived from an EMBL/GenBank/DDBJ whole genome shotgun (WGS) entry which is preliminary data.</text>
</comment>